<keyword evidence="3" id="KW-0807">Transducer</keyword>
<reference evidence="8" key="1">
    <citation type="submission" date="2016-10" db="EMBL/GenBank/DDBJ databases">
        <authorList>
            <person name="Varghese N."/>
            <person name="Submissions S."/>
        </authorList>
    </citation>
    <scope>NUCLEOTIDE SEQUENCE [LARGE SCALE GENOMIC DNA]</scope>
    <source>
        <strain evidence="8">XBD1002</strain>
    </source>
</reference>
<dbReference type="GO" id="GO:0005886">
    <property type="term" value="C:plasma membrane"/>
    <property type="evidence" value="ECO:0007669"/>
    <property type="project" value="TreeGrafter"/>
</dbReference>
<feature type="region of interest" description="Disordered" evidence="4">
    <location>
        <begin position="28"/>
        <end position="69"/>
    </location>
</feature>
<feature type="chain" id="PRO_5010256888" evidence="5">
    <location>
        <begin position="28"/>
        <end position="490"/>
    </location>
</feature>
<gene>
    <name evidence="7" type="ORF">SAMN04487775_106103</name>
</gene>
<comment type="similarity">
    <text evidence="2">Belongs to the methyl-accepting chemotaxis (MCP) protein family.</text>
</comment>
<evidence type="ECO:0000259" key="6">
    <source>
        <dbReference type="PROSITE" id="PS50111"/>
    </source>
</evidence>
<evidence type="ECO:0000256" key="2">
    <source>
        <dbReference type="ARBA" id="ARBA00029447"/>
    </source>
</evidence>
<dbReference type="Pfam" id="PF00015">
    <property type="entry name" value="MCPsignal"/>
    <property type="match status" value="1"/>
</dbReference>
<dbReference type="Gene3D" id="1.10.287.950">
    <property type="entry name" value="Methyl-accepting chemotaxis protein"/>
    <property type="match status" value="1"/>
</dbReference>
<dbReference type="PANTHER" id="PTHR43531:SF11">
    <property type="entry name" value="METHYL-ACCEPTING CHEMOTAXIS PROTEIN 3"/>
    <property type="match status" value="1"/>
</dbReference>
<keyword evidence="5" id="KW-0732">Signal</keyword>
<dbReference type="GO" id="GO:0004888">
    <property type="term" value="F:transmembrane signaling receptor activity"/>
    <property type="evidence" value="ECO:0007669"/>
    <property type="project" value="InterPro"/>
</dbReference>
<evidence type="ECO:0000256" key="1">
    <source>
        <dbReference type="ARBA" id="ARBA00022500"/>
    </source>
</evidence>
<dbReference type="PROSITE" id="PS51257">
    <property type="entry name" value="PROKAR_LIPOPROTEIN"/>
    <property type="match status" value="1"/>
</dbReference>
<protein>
    <submittedName>
        <fullName evidence="7">Methyl-accepting chemotaxis protein (MCP) signalling domain-containing protein</fullName>
    </submittedName>
</protein>
<dbReference type="PROSITE" id="PS50111">
    <property type="entry name" value="CHEMOTAXIS_TRANSDUC_2"/>
    <property type="match status" value="2"/>
</dbReference>
<dbReference type="PANTHER" id="PTHR43531">
    <property type="entry name" value="PROTEIN ICFG"/>
    <property type="match status" value="1"/>
</dbReference>
<evidence type="ECO:0000313" key="8">
    <source>
        <dbReference type="Proteomes" id="UP000182737"/>
    </source>
</evidence>
<feature type="signal peptide" evidence="5">
    <location>
        <begin position="1"/>
        <end position="27"/>
    </location>
</feature>
<feature type="domain" description="Methyl-accepting transducer" evidence="6">
    <location>
        <begin position="269"/>
        <end position="434"/>
    </location>
</feature>
<organism evidence="7 8">
    <name type="scientific">Treponema bryantii</name>
    <dbReference type="NCBI Taxonomy" id="163"/>
    <lineage>
        <taxon>Bacteria</taxon>
        <taxon>Pseudomonadati</taxon>
        <taxon>Spirochaetota</taxon>
        <taxon>Spirochaetia</taxon>
        <taxon>Spirochaetales</taxon>
        <taxon>Treponemataceae</taxon>
        <taxon>Treponema</taxon>
    </lineage>
</organism>
<keyword evidence="1" id="KW-0145">Chemotaxis</keyword>
<keyword evidence="8" id="KW-1185">Reference proteome</keyword>
<dbReference type="GO" id="GO:0007165">
    <property type="term" value="P:signal transduction"/>
    <property type="evidence" value="ECO:0007669"/>
    <property type="project" value="UniProtKB-KW"/>
</dbReference>
<dbReference type="SMART" id="SM00283">
    <property type="entry name" value="MA"/>
    <property type="match status" value="1"/>
</dbReference>
<feature type="domain" description="Methyl-accepting transducer" evidence="6">
    <location>
        <begin position="430"/>
        <end position="484"/>
    </location>
</feature>
<proteinExistence type="inferred from homology"/>
<dbReference type="Gene3D" id="6.10.250.3200">
    <property type="match status" value="1"/>
</dbReference>
<dbReference type="InterPro" id="IPR004089">
    <property type="entry name" value="MCPsignal_dom"/>
</dbReference>
<evidence type="ECO:0000256" key="3">
    <source>
        <dbReference type="PROSITE-ProRule" id="PRU00284"/>
    </source>
</evidence>
<evidence type="ECO:0000256" key="4">
    <source>
        <dbReference type="SAM" id="MobiDB-lite"/>
    </source>
</evidence>
<dbReference type="Proteomes" id="UP000182737">
    <property type="component" value="Unassembled WGS sequence"/>
</dbReference>
<feature type="compositionally biased region" description="Low complexity" evidence="4">
    <location>
        <begin position="28"/>
        <end position="64"/>
    </location>
</feature>
<dbReference type="PRINTS" id="PR00260">
    <property type="entry name" value="CHEMTRNSDUCR"/>
</dbReference>
<evidence type="ECO:0000256" key="5">
    <source>
        <dbReference type="SAM" id="SignalP"/>
    </source>
</evidence>
<accession>A0A1I3L8P8</accession>
<dbReference type="InterPro" id="IPR051310">
    <property type="entry name" value="MCP_chemotaxis"/>
</dbReference>
<dbReference type="GO" id="GO:0006935">
    <property type="term" value="P:chemotaxis"/>
    <property type="evidence" value="ECO:0007669"/>
    <property type="project" value="UniProtKB-KW"/>
</dbReference>
<dbReference type="EMBL" id="FORI01000006">
    <property type="protein sequence ID" value="SFI80886.1"/>
    <property type="molecule type" value="Genomic_DNA"/>
</dbReference>
<dbReference type="SUPFAM" id="SSF58104">
    <property type="entry name" value="Methyl-accepting chemotaxis protein (MCP) signaling domain"/>
    <property type="match status" value="2"/>
</dbReference>
<name>A0A1I3L8P8_9SPIR</name>
<evidence type="ECO:0000313" key="7">
    <source>
        <dbReference type="EMBL" id="SFI80886.1"/>
    </source>
</evidence>
<dbReference type="AlphaFoldDB" id="A0A1I3L8P8"/>
<dbReference type="InterPro" id="IPR004090">
    <property type="entry name" value="Chemotax_Me-accpt_rcpt"/>
</dbReference>
<sequence>MNRMSLLKFLSSLLIIGTICFSTSCKYSPETQNPENTNPTVPETPVTPYTPETPTTPIIPSSPETPEEPPATEIEYTIYIDAIGCISILSTTKAVAGTKITFDITADTENNYVWTEQSYIYVKDANGNNIPITDNWFIMPASNVTIYASAVHIEQYTIAIDTTNCGFDIYDYSLGEAVKPGTKLYFSIFVYEGYSIPSISITDADGKNIEHDNSSFVMPASDVIITAISELIIPDYSEKQESFNTSLTSLTNDYQKYLDIFTTSESGVITQSIKTIEKNTHEISSIAEQTNLLAMNAAIEAAHAGEAGKGFAVVANEIRKLSETSSEQTKVISDNNKTIKELQSNANEHLTNFNTTLASIKRLQDEIADISLDSKENIATVNNKIAEIETLITTSNTQKQILYSDISEIQEIIKLMQQKNSIIESLALRTNLLAMNASIEASHAGEAGKGFSVVMGEIRKLAETTNEQTKKFNTEMTKLLSELEKLKTKN</sequence>